<feature type="signal peptide" evidence="1">
    <location>
        <begin position="1"/>
        <end position="19"/>
    </location>
</feature>
<sequence>MKKIFSISFLYCLLHKVLRDFMLECLRKADRHSKKSIVFTSMGTGGYLGYPRETVASLMYGTVVEFDSSYTATSLQEVNILLYSKDTDTVKVGTGSKTKDIPLIALEKVCGGSCTEGFP</sequence>
<reference evidence="2" key="2">
    <citation type="submission" date="2020-11" db="EMBL/GenBank/DDBJ databases">
        <authorList>
            <person name="McCartney M.A."/>
            <person name="Auch B."/>
            <person name="Kono T."/>
            <person name="Mallez S."/>
            <person name="Becker A."/>
            <person name="Gohl D.M."/>
            <person name="Silverstein K.A.T."/>
            <person name="Koren S."/>
            <person name="Bechman K.B."/>
            <person name="Herman A."/>
            <person name="Abrahante J.E."/>
            <person name="Garbe J."/>
        </authorList>
    </citation>
    <scope>NUCLEOTIDE SEQUENCE</scope>
    <source>
        <strain evidence="2">Duluth1</strain>
        <tissue evidence="2">Whole animal</tissue>
    </source>
</reference>
<proteinExistence type="predicted"/>
<evidence type="ECO:0000256" key="1">
    <source>
        <dbReference type="SAM" id="SignalP"/>
    </source>
</evidence>
<evidence type="ECO:0000313" key="2">
    <source>
        <dbReference type="EMBL" id="KAH3872407.1"/>
    </source>
</evidence>
<keyword evidence="1" id="KW-0732">Signal</keyword>
<dbReference type="Gene3D" id="3.40.220.10">
    <property type="entry name" value="Leucine Aminopeptidase, subunit E, domain 1"/>
    <property type="match status" value="1"/>
</dbReference>
<feature type="chain" id="PRO_5039284806" evidence="1">
    <location>
        <begin position="20"/>
        <end position="119"/>
    </location>
</feature>
<gene>
    <name evidence="2" type="ORF">DPMN_035623</name>
</gene>
<protein>
    <submittedName>
        <fullName evidence="2">Uncharacterized protein</fullName>
    </submittedName>
</protein>
<dbReference type="EMBL" id="JAIWYP010000002">
    <property type="protein sequence ID" value="KAH3872407.1"/>
    <property type="molecule type" value="Genomic_DNA"/>
</dbReference>
<keyword evidence="3" id="KW-1185">Reference proteome</keyword>
<evidence type="ECO:0000313" key="3">
    <source>
        <dbReference type="Proteomes" id="UP000828390"/>
    </source>
</evidence>
<dbReference type="Proteomes" id="UP000828390">
    <property type="component" value="Unassembled WGS sequence"/>
</dbReference>
<reference evidence="2" key="1">
    <citation type="journal article" date="2019" name="bioRxiv">
        <title>The Genome of the Zebra Mussel, Dreissena polymorpha: A Resource for Invasive Species Research.</title>
        <authorList>
            <person name="McCartney M.A."/>
            <person name="Auch B."/>
            <person name="Kono T."/>
            <person name="Mallez S."/>
            <person name="Zhang Y."/>
            <person name="Obille A."/>
            <person name="Becker A."/>
            <person name="Abrahante J.E."/>
            <person name="Garbe J."/>
            <person name="Badalamenti J.P."/>
            <person name="Herman A."/>
            <person name="Mangelson H."/>
            <person name="Liachko I."/>
            <person name="Sullivan S."/>
            <person name="Sone E.D."/>
            <person name="Koren S."/>
            <person name="Silverstein K.A.T."/>
            <person name="Beckman K.B."/>
            <person name="Gohl D.M."/>
        </authorList>
    </citation>
    <scope>NUCLEOTIDE SEQUENCE</scope>
    <source>
        <strain evidence="2">Duluth1</strain>
        <tissue evidence="2">Whole animal</tissue>
    </source>
</reference>
<comment type="caution">
    <text evidence="2">The sequence shown here is derived from an EMBL/GenBank/DDBJ whole genome shotgun (WGS) entry which is preliminary data.</text>
</comment>
<dbReference type="InterPro" id="IPR043472">
    <property type="entry name" value="Macro_dom-like"/>
</dbReference>
<dbReference type="SUPFAM" id="SSF52949">
    <property type="entry name" value="Macro domain-like"/>
    <property type="match status" value="1"/>
</dbReference>
<name>A0A9D4M7M5_DREPO</name>
<accession>A0A9D4M7M5</accession>
<dbReference type="AlphaFoldDB" id="A0A9D4M7M5"/>
<organism evidence="2 3">
    <name type="scientific">Dreissena polymorpha</name>
    <name type="common">Zebra mussel</name>
    <name type="synonym">Mytilus polymorpha</name>
    <dbReference type="NCBI Taxonomy" id="45954"/>
    <lineage>
        <taxon>Eukaryota</taxon>
        <taxon>Metazoa</taxon>
        <taxon>Spiralia</taxon>
        <taxon>Lophotrochozoa</taxon>
        <taxon>Mollusca</taxon>
        <taxon>Bivalvia</taxon>
        <taxon>Autobranchia</taxon>
        <taxon>Heteroconchia</taxon>
        <taxon>Euheterodonta</taxon>
        <taxon>Imparidentia</taxon>
        <taxon>Neoheterodontei</taxon>
        <taxon>Myida</taxon>
        <taxon>Dreissenoidea</taxon>
        <taxon>Dreissenidae</taxon>
        <taxon>Dreissena</taxon>
    </lineage>
</organism>